<feature type="domain" description="ABC transmembrane type-1" evidence="9">
    <location>
        <begin position="15"/>
        <end position="203"/>
    </location>
</feature>
<dbReference type="PATRIC" id="fig|1121318.3.peg.3439"/>
<gene>
    <name evidence="10" type="primary">yecS</name>
    <name evidence="10" type="ORF">CLHOM_34410</name>
</gene>
<feature type="transmembrane region" description="Helical" evidence="8">
    <location>
        <begin position="53"/>
        <end position="74"/>
    </location>
</feature>
<dbReference type="STRING" id="36844.SAMN04488501_10139"/>
<feature type="transmembrane region" description="Helical" evidence="8">
    <location>
        <begin position="15"/>
        <end position="41"/>
    </location>
</feature>
<accession>A0A0L6Z6E1</accession>
<dbReference type="NCBIfam" id="TIGR01726">
    <property type="entry name" value="HEQRo_perm_3TM"/>
    <property type="match status" value="1"/>
</dbReference>
<dbReference type="AlphaFoldDB" id="A0A0L6Z6E1"/>
<keyword evidence="4 8" id="KW-0812">Transmembrane</keyword>
<dbReference type="Pfam" id="PF00528">
    <property type="entry name" value="BPD_transp_1"/>
    <property type="match status" value="1"/>
</dbReference>
<dbReference type="CDD" id="cd06261">
    <property type="entry name" value="TM_PBP2"/>
    <property type="match status" value="1"/>
</dbReference>
<sequence length="216" mass="23826">MNLVVPEIFFLLKGAYYTLLITVVSMTFGLIIGLFVAIARLTGNKILVSLAKVYVSIIRGTPLLVQVFIIYFGLPDWGITLKPLTAAFISLSINIGAYLSETIRGSLLSVPKGQMEAAMCLGMTYRQAMKRVILPQAARVAIAPMGNTFIGMLKETSLVSIITVTELLRVSQLLISKHLVVMPFYIAIAIMYWLMSTMFSFILGLIEKKLSKSYSS</sequence>
<dbReference type="SUPFAM" id="SSF161098">
    <property type="entry name" value="MetI-like"/>
    <property type="match status" value="1"/>
</dbReference>
<evidence type="ECO:0000313" key="11">
    <source>
        <dbReference type="Proteomes" id="UP000037043"/>
    </source>
</evidence>
<proteinExistence type="inferred from homology"/>
<organism evidence="10 11">
    <name type="scientific">Clostridium homopropionicum DSM 5847</name>
    <dbReference type="NCBI Taxonomy" id="1121318"/>
    <lineage>
        <taxon>Bacteria</taxon>
        <taxon>Bacillati</taxon>
        <taxon>Bacillota</taxon>
        <taxon>Clostridia</taxon>
        <taxon>Eubacteriales</taxon>
        <taxon>Clostridiaceae</taxon>
        <taxon>Clostridium</taxon>
    </lineage>
</organism>
<comment type="caution">
    <text evidence="10">The sequence shown here is derived from an EMBL/GenBank/DDBJ whole genome shotgun (WGS) entry which is preliminary data.</text>
</comment>
<dbReference type="PANTHER" id="PTHR30614:SF0">
    <property type="entry name" value="L-CYSTINE TRANSPORT SYSTEM PERMEASE PROTEIN TCYL"/>
    <property type="match status" value="1"/>
</dbReference>
<dbReference type="EMBL" id="LHUR01000042">
    <property type="protein sequence ID" value="KOA18539.1"/>
    <property type="molecule type" value="Genomic_DNA"/>
</dbReference>
<evidence type="ECO:0000256" key="2">
    <source>
        <dbReference type="ARBA" id="ARBA00022448"/>
    </source>
</evidence>
<evidence type="ECO:0000256" key="7">
    <source>
        <dbReference type="ARBA" id="ARBA00023136"/>
    </source>
</evidence>
<feature type="transmembrane region" description="Helical" evidence="8">
    <location>
        <begin position="80"/>
        <end position="99"/>
    </location>
</feature>
<feature type="transmembrane region" description="Helical" evidence="8">
    <location>
        <begin position="184"/>
        <end position="206"/>
    </location>
</feature>
<dbReference type="Proteomes" id="UP000037043">
    <property type="component" value="Unassembled WGS sequence"/>
</dbReference>
<comment type="similarity">
    <text evidence="8">Belongs to the binding-protein-dependent transport system permease family.</text>
</comment>
<evidence type="ECO:0000256" key="3">
    <source>
        <dbReference type="ARBA" id="ARBA00022475"/>
    </source>
</evidence>
<keyword evidence="5" id="KW-0029">Amino-acid transport</keyword>
<dbReference type="InterPro" id="IPR010065">
    <property type="entry name" value="AA_ABC_transptr_permease_3TM"/>
</dbReference>
<evidence type="ECO:0000256" key="5">
    <source>
        <dbReference type="ARBA" id="ARBA00022970"/>
    </source>
</evidence>
<keyword evidence="11" id="KW-1185">Reference proteome</keyword>
<comment type="subcellular location">
    <subcellularLocation>
        <location evidence="1 8">Cell membrane</location>
        <topology evidence="1 8">Multi-pass membrane protein</topology>
    </subcellularLocation>
</comment>
<dbReference type="PROSITE" id="PS50928">
    <property type="entry name" value="ABC_TM1"/>
    <property type="match status" value="1"/>
</dbReference>
<dbReference type="InterPro" id="IPR000515">
    <property type="entry name" value="MetI-like"/>
</dbReference>
<reference evidence="11" key="1">
    <citation type="submission" date="2015-08" db="EMBL/GenBank/DDBJ databases">
        <title>Genome sequence of the strict anaerobe Clostridium homopropionicum LuHBu1 (DSM 5847T).</title>
        <authorList>
            <person name="Poehlein A."/>
            <person name="Beck M."/>
            <person name="Schiel-Bengelsdorf B."/>
            <person name="Bengelsdorf F.R."/>
            <person name="Daniel R."/>
            <person name="Duerre P."/>
        </authorList>
    </citation>
    <scope>NUCLEOTIDE SEQUENCE [LARGE SCALE GENOMIC DNA]</scope>
    <source>
        <strain evidence="11">DSM 5847</strain>
    </source>
</reference>
<keyword evidence="2 8" id="KW-0813">Transport</keyword>
<evidence type="ECO:0000259" key="9">
    <source>
        <dbReference type="PROSITE" id="PS50928"/>
    </source>
</evidence>
<dbReference type="RefSeq" id="WP_052222874.1">
    <property type="nucleotide sequence ID" value="NZ_LHUR01000042.1"/>
</dbReference>
<dbReference type="InterPro" id="IPR035906">
    <property type="entry name" value="MetI-like_sf"/>
</dbReference>
<dbReference type="InterPro" id="IPR043429">
    <property type="entry name" value="ArtM/GltK/GlnP/TcyL/YhdX-like"/>
</dbReference>
<keyword evidence="6 8" id="KW-1133">Transmembrane helix</keyword>
<dbReference type="GO" id="GO:0015184">
    <property type="term" value="F:L-cystine transmembrane transporter activity"/>
    <property type="evidence" value="ECO:0007669"/>
    <property type="project" value="TreeGrafter"/>
</dbReference>
<name>A0A0L6Z6E1_9CLOT</name>
<dbReference type="GO" id="GO:0043190">
    <property type="term" value="C:ATP-binding cassette (ABC) transporter complex"/>
    <property type="evidence" value="ECO:0007669"/>
    <property type="project" value="InterPro"/>
</dbReference>
<dbReference type="PANTHER" id="PTHR30614">
    <property type="entry name" value="MEMBRANE COMPONENT OF AMINO ACID ABC TRANSPORTER"/>
    <property type="match status" value="1"/>
</dbReference>
<dbReference type="Gene3D" id="1.10.3720.10">
    <property type="entry name" value="MetI-like"/>
    <property type="match status" value="1"/>
</dbReference>
<dbReference type="FunFam" id="1.10.3720.10:FF:000033">
    <property type="entry name" value="Polar amino acid ABC transporter permease"/>
    <property type="match status" value="1"/>
</dbReference>
<evidence type="ECO:0000256" key="8">
    <source>
        <dbReference type="RuleBase" id="RU363032"/>
    </source>
</evidence>
<protein>
    <submittedName>
        <fullName evidence="10">Inner membrane amino-acid ABC transporter permease protein YecS</fullName>
    </submittedName>
</protein>
<keyword evidence="7 8" id="KW-0472">Membrane</keyword>
<evidence type="ECO:0000256" key="1">
    <source>
        <dbReference type="ARBA" id="ARBA00004651"/>
    </source>
</evidence>
<evidence type="ECO:0000256" key="6">
    <source>
        <dbReference type="ARBA" id="ARBA00022989"/>
    </source>
</evidence>
<evidence type="ECO:0000313" key="10">
    <source>
        <dbReference type="EMBL" id="KOA18539.1"/>
    </source>
</evidence>
<evidence type="ECO:0000256" key="4">
    <source>
        <dbReference type="ARBA" id="ARBA00022692"/>
    </source>
</evidence>
<keyword evidence="3" id="KW-1003">Cell membrane</keyword>